<feature type="non-terminal residue" evidence="1">
    <location>
        <position position="167"/>
    </location>
</feature>
<evidence type="ECO:0000313" key="1">
    <source>
        <dbReference type="EMBL" id="VEN47505.1"/>
    </source>
</evidence>
<sequence length="167" mass="18227">ASVVPSYCWPASRVVPTKVSAGGTATDYTSFQAELELRSAVFTFLRFSTVRPRISDGYSRRTAIVSPCTGVGGTFRGKESAGYVASETAEDATVVRTSNRIRKCETGTGLTSNLVTVFEIEIPTLKTSCIISTFIMHIHLLVRPSLCHNQETEFKQGNHSAYILNVK</sequence>
<keyword evidence="2" id="KW-1185">Reference proteome</keyword>
<accession>A0A653CHV4</accession>
<reference evidence="1 2" key="1">
    <citation type="submission" date="2019-01" db="EMBL/GenBank/DDBJ databases">
        <authorList>
            <person name="Sayadi A."/>
        </authorList>
    </citation>
    <scope>NUCLEOTIDE SEQUENCE [LARGE SCALE GENOMIC DNA]</scope>
</reference>
<organism evidence="1 2">
    <name type="scientific">Callosobruchus maculatus</name>
    <name type="common">Southern cowpea weevil</name>
    <name type="synonym">Pulse bruchid</name>
    <dbReference type="NCBI Taxonomy" id="64391"/>
    <lineage>
        <taxon>Eukaryota</taxon>
        <taxon>Metazoa</taxon>
        <taxon>Ecdysozoa</taxon>
        <taxon>Arthropoda</taxon>
        <taxon>Hexapoda</taxon>
        <taxon>Insecta</taxon>
        <taxon>Pterygota</taxon>
        <taxon>Neoptera</taxon>
        <taxon>Endopterygota</taxon>
        <taxon>Coleoptera</taxon>
        <taxon>Polyphaga</taxon>
        <taxon>Cucujiformia</taxon>
        <taxon>Chrysomeloidea</taxon>
        <taxon>Chrysomelidae</taxon>
        <taxon>Bruchinae</taxon>
        <taxon>Bruchini</taxon>
        <taxon>Callosobruchus</taxon>
    </lineage>
</organism>
<feature type="non-terminal residue" evidence="1">
    <location>
        <position position="1"/>
    </location>
</feature>
<proteinExistence type="predicted"/>
<dbReference type="AlphaFoldDB" id="A0A653CHV4"/>
<evidence type="ECO:0000313" key="2">
    <source>
        <dbReference type="Proteomes" id="UP000410492"/>
    </source>
</evidence>
<dbReference type="Proteomes" id="UP000410492">
    <property type="component" value="Unassembled WGS sequence"/>
</dbReference>
<name>A0A653CHV4_CALMS</name>
<dbReference type="EMBL" id="CAACVG010007883">
    <property type="protein sequence ID" value="VEN47505.1"/>
    <property type="molecule type" value="Genomic_DNA"/>
</dbReference>
<protein>
    <submittedName>
        <fullName evidence="1">Uncharacterized protein</fullName>
    </submittedName>
</protein>
<gene>
    <name evidence="1" type="ORF">CALMAC_LOCUS9250</name>
</gene>